<reference evidence="4" key="1">
    <citation type="submission" date="2025-08" db="UniProtKB">
        <authorList>
            <consortium name="RefSeq"/>
        </authorList>
    </citation>
    <scope>IDENTIFICATION</scope>
</reference>
<comment type="similarity">
    <text evidence="1">Belongs to the apolipoprotein L family.</text>
</comment>
<dbReference type="InterPro" id="IPR008405">
    <property type="entry name" value="ApoL"/>
</dbReference>
<dbReference type="PANTHER" id="PTHR14096">
    <property type="entry name" value="APOLIPOPROTEIN L"/>
    <property type="match status" value="1"/>
</dbReference>
<dbReference type="RefSeq" id="XP_021114713.1">
    <property type="nucleotide sequence ID" value="XM_021259054.1"/>
</dbReference>
<gene>
    <name evidence="4" type="primary">LOC101703226</name>
</gene>
<sequence length="351" mass="38031">MNTSSTNGPAWSQRCHWKLCFLRPEEIVSRVPDSDSFVEDVIEYIMDTLSSEDLQQLLTEDGSWEILVETTDLTREEADAVRETLTELEAHKERFLNVFPHVKKELEEGIAKLYGLADKVDKVHKDCTITNVVASSTGAVSGILTILSLALAPVTAGGSLVLSATGMGLEAVATVTGVSASIVDHSNTLSAKAEARRLLSTSMDTEKEVFQAVGEATPKVISATEKCVKAFQAIGKNVCAINVAKSNPRLLAKANCLMKTGKISARSGKQVQKTLGGTVLAMSKEARIMGARTAGVTLLKDVYNLVEDSVHLHKGAKTESAEELRQQAQVLERKLEELIRIHESLQSDLTK</sequence>
<dbReference type="GO" id="GO:0042157">
    <property type="term" value="P:lipoprotein metabolic process"/>
    <property type="evidence" value="ECO:0007669"/>
    <property type="project" value="InterPro"/>
</dbReference>
<evidence type="ECO:0000313" key="4">
    <source>
        <dbReference type="RefSeq" id="XP_021114713.1"/>
    </source>
</evidence>
<accession>A0AAX6T2G9</accession>
<keyword evidence="3" id="KW-1185">Reference proteome</keyword>
<dbReference type="PANTHER" id="PTHR14096:SF27">
    <property type="entry name" value="APOLIPOPROTEIN L2"/>
    <property type="match status" value="1"/>
</dbReference>
<dbReference type="AlphaFoldDB" id="A0AAX6T2G9"/>
<dbReference type="GeneID" id="101703226"/>
<dbReference type="GO" id="GO:0005576">
    <property type="term" value="C:extracellular region"/>
    <property type="evidence" value="ECO:0007669"/>
    <property type="project" value="InterPro"/>
</dbReference>
<evidence type="ECO:0000256" key="2">
    <source>
        <dbReference type="SAM" id="Coils"/>
    </source>
</evidence>
<protein>
    <submittedName>
        <fullName evidence="4">Apolipoprotein L2-like isoform X1</fullName>
    </submittedName>
</protein>
<name>A0AAX6T2G9_HETGA</name>
<dbReference type="Proteomes" id="UP000694906">
    <property type="component" value="Unplaced"/>
</dbReference>
<proteinExistence type="inferred from homology"/>
<dbReference type="GO" id="GO:0016020">
    <property type="term" value="C:membrane"/>
    <property type="evidence" value="ECO:0007669"/>
    <property type="project" value="TreeGrafter"/>
</dbReference>
<dbReference type="GO" id="GO:0008289">
    <property type="term" value="F:lipid binding"/>
    <property type="evidence" value="ECO:0007669"/>
    <property type="project" value="InterPro"/>
</dbReference>
<organism evidence="3 4">
    <name type="scientific">Heterocephalus glaber</name>
    <name type="common">Naked mole rat</name>
    <dbReference type="NCBI Taxonomy" id="10181"/>
    <lineage>
        <taxon>Eukaryota</taxon>
        <taxon>Metazoa</taxon>
        <taxon>Chordata</taxon>
        <taxon>Craniata</taxon>
        <taxon>Vertebrata</taxon>
        <taxon>Euteleostomi</taxon>
        <taxon>Mammalia</taxon>
        <taxon>Eutheria</taxon>
        <taxon>Euarchontoglires</taxon>
        <taxon>Glires</taxon>
        <taxon>Rodentia</taxon>
        <taxon>Hystricomorpha</taxon>
        <taxon>Bathyergidae</taxon>
        <taxon>Heterocephalus</taxon>
    </lineage>
</organism>
<dbReference type="Pfam" id="PF05461">
    <property type="entry name" value="ApoL"/>
    <property type="match status" value="1"/>
</dbReference>
<feature type="coiled-coil region" evidence="2">
    <location>
        <begin position="314"/>
        <end position="348"/>
    </location>
</feature>
<keyword evidence="2" id="KW-0175">Coiled coil</keyword>
<evidence type="ECO:0000313" key="3">
    <source>
        <dbReference type="Proteomes" id="UP000694906"/>
    </source>
</evidence>
<evidence type="ECO:0000256" key="1">
    <source>
        <dbReference type="ARBA" id="ARBA00010090"/>
    </source>
</evidence>
<dbReference type="GO" id="GO:0006869">
    <property type="term" value="P:lipid transport"/>
    <property type="evidence" value="ECO:0007669"/>
    <property type="project" value="InterPro"/>
</dbReference>